<proteinExistence type="predicted"/>
<keyword evidence="3" id="KW-1185">Reference proteome</keyword>
<accession>A0A6G0Z2J4</accession>
<keyword evidence="2" id="KW-0548">Nucleotidyltransferase</keyword>
<dbReference type="AlphaFoldDB" id="A0A6G0Z2J4"/>
<dbReference type="Proteomes" id="UP000478052">
    <property type="component" value="Unassembled WGS sequence"/>
</dbReference>
<protein>
    <submittedName>
        <fullName evidence="2">Putative RNA-directed DNA polymerase</fullName>
    </submittedName>
</protein>
<evidence type="ECO:0000313" key="2">
    <source>
        <dbReference type="EMBL" id="KAF0764867.1"/>
    </source>
</evidence>
<sequence>MFQNNIFQKSTISSFYILNLKLHTDLKIKTVHEITFYKKFRSRLTSHTNLATLTIFRRIKENWCHKILNLEWCLVVMIPTSVMLITYAKKLILLSHILI</sequence>
<comment type="caution">
    <text evidence="2">The sequence shown here is derived from an EMBL/GenBank/DDBJ whole genome shotgun (WGS) entry which is preliminary data.</text>
</comment>
<reference evidence="2 3" key="1">
    <citation type="submission" date="2019-08" db="EMBL/GenBank/DDBJ databases">
        <title>Whole genome of Aphis craccivora.</title>
        <authorList>
            <person name="Voronova N.V."/>
            <person name="Shulinski R.S."/>
            <person name="Bandarenka Y.V."/>
            <person name="Zhorov D.G."/>
            <person name="Warner D."/>
        </authorList>
    </citation>
    <scope>NUCLEOTIDE SEQUENCE [LARGE SCALE GENOMIC DNA]</scope>
    <source>
        <strain evidence="2">180601</strain>
        <tissue evidence="2">Whole Body</tissue>
    </source>
</reference>
<dbReference type="EMBL" id="VUJU01001533">
    <property type="protein sequence ID" value="KAF0764867.1"/>
    <property type="molecule type" value="Genomic_DNA"/>
</dbReference>
<keyword evidence="1" id="KW-0472">Membrane</keyword>
<keyword evidence="2" id="KW-0695">RNA-directed DNA polymerase</keyword>
<evidence type="ECO:0000256" key="1">
    <source>
        <dbReference type="SAM" id="Phobius"/>
    </source>
</evidence>
<name>A0A6G0Z2J4_APHCR</name>
<feature type="non-terminal residue" evidence="2">
    <location>
        <position position="99"/>
    </location>
</feature>
<gene>
    <name evidence="2" type="ORF">FWK35_00008545</name>
</gene>
<dbReference type="GO" id="GO:0003964">
    <property type="term" value="F:RNA-directed DNA polymerase activity"/>
    <property type="evidence" value="ECO:0007669"/>
    <property type="project" value="UniProtKB-KW"/>
</dbReference>
<feature type="transmembrane region" description="Helical" evidence="1">
    <location>
        <begin position="67"/>
        <end position="88"/>
    </location>
</feature>
<keyword evidence="1" id="KW-0812">Transmembrane</keyword>
<evidence type="ECO:0000313" key="3">
    <source>
        <dbReference type="Proteomes" id="UP000478052"/>
    </source>
</evidence>
<keyword evidence="2" id="KW-0808">Transferase</keyword>
<organism evidence="2 3">
    <name type="scientific">Aphis craccivora</name>
    <name type="common">Cowpea aphid</name>
    <dbReference type="NCBI Taxonomy" id="307492"/>
    <lineage>
        <taxon>Eukaryota</taxon>
        <taxon>Metazoa</taxon>
        <taxon>Ecdysozoa</taxon>
        <taxon>Arthropoda</taxon>
        <taxon>Hexapoda</taxon>
        <taxon>Insecta</taxon>
        <taxon>Pterygota</taxon>
        <taxon>Neoptera</taxon>
        <taxon>Paraneoptera</taxon>
        <taxon>Hemiptera</taxon>
        <taxon>Sternorrhyncha</taxon>
        <taxon>Aphidomorpha</taxon>
        <taxon>Aphidoidea</taxon>
        <taxon>Aphididae</taxon>
        <taxon>Aphidini</taxon>
        <taxon>Aphis</taxon>
        <taxon>Aphis</taxon>
    </lineage>
</organism>
<keyword evidence="1" id="KW-1133">Transmembrane helix</keyword>